<dbReference type="Proteomes" id="UP000541444">
    <property type="component" value="Unassembled WGS sequence"/>
</dbReference>
<dbReference type="OrthoDB" id="672370at2759"/>
<protein>
    <submittedName>
        <fullName evidence="2">Uncharacterized protein</fullName>
    </submittedName>
</protein>
<proteinExistence type="predicted"/>
<keyword evidence="3" id="KW-1185">Reference proteome</keyword>
<sequence length="142" mass="16467">MESEIEIPSSRDLVSSLDEVFQIALNLLPQTTTPQQLTHLCSSIQTAQHQLNIFLSQLHPLAEQRDDPMHIAEEEEEDMEEEENSRIDNVEEKMRNVVIQNKRRKRSLSPEEHRPLYDNGVPVLDAEGTRLRLLDLVFQFHG</sequence>
<dbReference type="AlphaFoldDB" id="A0A7J7MZX1"/>
<dbReference type="PANTHER" id="PTHR37697:SF2">
    <property type="entry name" value="AP2-LIKE ETHYLENE-RESPONSIVE TRANSCRIPTION FACTOR SNZ"/>
    <property type="match status" value="1"/>
</dbReference>
<feature type="compositionally biased region" description="Basic and acidic residues" evidence="1">
    <location>
        <begin position="84"/>
        <end position="94"/>
    </location>
</feature>
<dbReference type="PANTHER" id="PTHR37697">
    <property type="entry name" value="AP2-LIKE ETHYLENE-RESPONSIVE TRANSCRIPTION FACTOR SNZ"/>
    <property type="match status" value="1"/>
</dbReference>
<accession>A0A7J7MZX1</accession>
<evidence type="ECO:0000313" key="3">
    <source>
        <dbReference type="Proteomes" id="UP000541444"/>
    </source>
</evidence>
<dbReference type="EMBL" id="JACGCM010001165">
    <property type="protein sequence ID" value="KAF6160499.1"/>
    <property type="molecule type" value="Genomic_DNA"/>
</dbReference>
<evidence type="ECO:0000313" key="2">
    <source>
        <dbReference type="EMBL" id="KAF6160499.1"/>
    </source>
</evidence>
<gene>
    <name evidence="2" type="ORF">GIB67_019268</name>
</gene>
<organism evidence="2 3">
    <name type="scientific">Kingdonia uniflora</name>
    <dbReference type="NCBI Taxonomy" id="39325"/>
    <lineage>
        <taxon>Eukaryota</taxon>
        <taxon>Viridiplantae</taxon>
        <taxon>Streptophyta</taxon>
        <taxon>Embryophyta</taxon>
        <taxon>Tracheophyta</taxon>
        <taxon>Spermatophyta</taxon>
        <taxon>Magnoliopsida</taxon>
        <taxon>Ranunculales</taxon>
        <taxon>Circaeasteraceae</taxon>
        <taxon>Kingdonia</taxon>
    </lineage>
</organism>
<feature type="region of interest" description="Disordered" evidence="1">
    <location>
        <begin position="74"/>
        <end position="94"/>
    </location>
</feature>
<comment type="caution">
    <text evidence="2">The sequence shown here is derived from an EMBL/GenBank/DDBJ whole genome shotgun (WGS) entry which is preliminary data.</text>
</comment>
<reference evidence="2 3" key="1">
    <citation type="journal article" date="2020" name="IScience">
        <title>Genome Sequencing of the Endangered Kingdonia uniflora (Circaeasteraceae, Ranunculales) Reveals Potential Mechanisms of Evolutionary Specialization.</title>
        <authorList>
            <person name="Sun Y."/>
            <person name="Deng T."/>
            <person name="Zhang A."/>
            <person name="Moore M.J."/>
            <person name="Landis J.B."/>
            <person name="Lin N."/>
            <person name="Zhang H."/>
            <person name="Zhang X."/>
            <person name="Huang J."/>
            <person name="Zhang X."/>
            <person name="Sun H."/>
            <person name="Wang H."/>
        </authorList>
    </citation>
    <scope>NUCLEOTIDE SEQUENCE [LARGE SCALE GENOMIC DNA]</scope>
    <source>
        <strain evidence="2">TB1705</strain>
        <tissue evidence="2">Leaf</tissue>
    </source>
</reference>
<feature type="compositionally biased region" description="Acidic residues" evidence="1">
    <location>
        <begin position="74"/>
        <end position="83"/>
    </location>
</feature>
<name>A0A7J7MZX1_9MAGN</name>
<evidence type="ECO:0000256" key="1">
    <source>
        <dbReference type="SAM" id="MobiDB-lite"/>
    </source>
</evidence>